<dbReference type="EMBL" id="QEEZ01000008">
    <property type="protein sequence ID" value="PWC01764.1"/>
    <property type="molecule type" value="Genomic_DNA"/>
</dbReference>
<evidence type="ECO:0000256" key="1">
    <source>
        <dbReference type="ARBA" id="ARBA00022763"/>
    </source>
</evidence>
<evidence type="ECO:0000259" key="2">
    <source>
        <dbReference type="PROSITE" id="PS50173"/>
    </source>
</evidence>
<dbReference type="CDD" id="cd03468">
    <property type="entry name" value="PolY_like"/>
    <property type="match status" value="1"/>
</dbReference>
<sequence>MSLRIAALWFPDWPAQAARLVTEKVGPLAVVARHRVRVCSQGARALGIRRGMKVRQAQALCPQLHVIDNDPERDARVFVPIADGLDDVVASIEVMRPGLIAVDAGSAERFHGERAGEMLLDAAGYRGIDVFIGAADEITTAVLAARTGTIVRPGASQDFLAQLPIGLLAAEEALGCDDAVVDSLAQLGIDTLGQLAELPASAVTTRFGAAGARCHEVARAGVDKRVAPAEKPPDHSVTHVPEEEITRVDEAAFVARHLAARLHRRLEQAALACHRLRVSVELSDGTTLKRIWRTREVLTEAATADRVRWQLDGWLSAGGAGAIRELTLSPLEVAPPAEEQLWGQSRGKEIAHRAIERAQSSLGTDAVLQPRAVGGRGVAERIELVPFGEAVEDTEAAEWPGAILAPLPARLGGGPQHPAARIRLIDATASDIYVTAEALLSSVPCGLGWGQHRYLVEAWAGPWPVAGRWWAGEEQLARLQVVGRGEDGQPRAWLLMWVRGRWRVEATYA</sequence>
<dbReference type="Proteomes" id="UP000244989">
    <property type="component" value="Unassembled WGS sequence"/>
</dbReference>
<dbReference type="OrthoDB" id="5244088at2"/>
<dbReference type="AlphaFoldDB" id="A0A2U1T6Y7"/>
<comment type="caution">
    <text evidence="3">The sequence shown here is derived from an EMBL/GenBank/DDBJ whole genome shotgun (WGS) entry which is preliminary data.</text>
</comment>
<dbReference type="InterPro" id="IPR001126">
    <property type="entry name" value="UmuC"/>
</dbReference>
<proteinExistence type="predicted"/>
<dbReference type="KEGG" id="cyz:C3B44_02285"/>
<feature type="domain" description="UmuC" evidence="2">
    <location>
        <begin position="27"/>
        <end position="67"/>
    </location>
</feature>
<dbReference type="RefSeq" id="WP_108430942.1">
    <property type="nucleotide sequence ID" value="NZ_CP026947.1"/>
</dbReference>
<name>A0A2U1T6Y7_9CORY</name>
<dbReference type="SUPFAM" id="SSF56672">
    <property type="entry name" value="DNA/RNA polymerases"/>
    <property type="match status" value="1"/>
</dbReference>
<organism evidence="3 4">
    <name type="scientific">Corynebacterium yudongzhengii</name>
    <dbReference type="NCBI Taxonomy" id="2080740"/>
    <lineage>
        <taxon>Bacteria</taxon>
        <taxon>Bacillati</taxon>
        <taxon>Actinomycetota</taxon>
        <taxon>Actinomycetes</taxon>
        <taxon>Mycobacteriales</taxon>
        <taxon>Corynebacteriaceae</taxon>
        <taxon>Corynebacterium</taxon>
    </lineage>
</organism>
<evidence type="ECO:0000313" key="3">
    <source>
        <dbReference type="EMBL" id="PWC01764.1"/>
    </source>
</evidence>
<keyword evidence="4" id="KW-1185">Reference proteome</keyword>
<protein>
    <submittedName>
        <fullName evidence="3">DNA polymerase Y family protein</fullName>
    </submittedName>
</protein>
<dbReference type="GO" id="GO:0006281">
    <property type="term" value="P:DNA repair"/>
    <property type="evidence" value="ECO:0007669"/>
    <property type="project" value="InterPro"/>
</dbReference>
<dbReference type="Gene3D" id="3.40.1170.60">
    <property type="match status" value="1"/>
</dbReference>
<dbReference type="InterPro" id="IPR043502">
    <property type="entry name" value="DNA/RNA_pol_sf"/>
</dbReference>
<dbReference type="InterPro" id="IPR050356">
    <property type="entry name" value="SulA_CellDiv_inhibitor"/>
</dbReference>
<keyword evidence="1" id="KW-0227">DNA damage</keyword>
<dbReference type="Pfam" id="PF00817">
    <property type="entry name" value="IMS"/>
    <property type="match status" value="1"/>
</dbReference>
<gene>
    <name evidence="3" type="ORF">DF222_05370</name>
</gene>
<reference evidence="4" key="1">
    <citation type="submission" date="2018-04" db="EMBL/GenBank/DDBJ databases">
        <authorList>
            <person name="Liu S."/>
            <person name="Wang Z."/>
            <person name="Li J."/>
        </authorList>
    </citation>
    <scope>NUCLEOTIDE SEQUENCE [LARGE SCALE GENOMIC DNA]</scope>
    <source>
        <strain evidence="4">2189</strain>
    </source>
</reference>
<evidence type="ECO:0000313" key="4">
    <source>
        <dbReference type="Proteomes" id="UP000244989"/>
    </source>
</evidence>
<dbReference type="PANTHER" id="PTHR35369">
    <property type="entry name" value="BLR3025 PROTEIN-RELATED"/>
    <property type="match status" value="1"/>
</dbReference>
<dbReference type="PANTHER" id="PTHR35369:SF2">
    <property type="entry name" value="BLR3025 PROTEIN"/>
    <property type="match status" value="1"/>
</dbReference>
<dbReference type="Gene3D" id="1.10.150.20">
    <property type="entry name" value="5' to 3' exonuclease, C-terminal subdomain"/>
    <property type="match status" value="1"/>
</dbReference>
<dbReference type="PROSITE" id="PS50173">
    <property type="entry name" value="UMUC"/>
    <property type="match status" value="1"/>
</dbReference>
<accession>A0A2U1T6Y7</accession>